<dbReference type="RefSeq" id="WP_158016549.1">
    <property type="nucleotide sequence ID" value="NZ_CBCSKE010000022.1"/>
</dbReference>
<dbReference type="Pfam" id="PF20434">
    <property type="entry name" value="BD-FAE"/>
    <property type="match status" value="1"/>
</dbReference>
<feature type="domain" description="BD-FAE-like" evidence="3">
    <location>
        <begin position="179"/>
        <end position="374"/>
    </location>
</feature>
<dbReference type="SUPFAM" id="SSF53474">
    <property type="entry name" value="alpha/beta-Hydrolases"/>
    <property type="match status" value="1"/>
</dbReference>
<dbReference type="FunFam" id="3.40.50.1820:FF:000135">
    <property type="entry name" value="Esterase lipC"/>
    <property type="match status" value="1"/>
</dbReference>
<name>A0A3S4BDW8_9MYCO</name>
<dbReference type="OrthoDB" id="9803828at2"/>
<dbReference type="InterPro" id="IPR049492">
    <property type="entry name" value="BD-FAE-like_dom"/>
</dbReference>
<gene>
    <name evidence="4" type="primary">nlhH_6</name>
    <name evidence="4" type="ORF">MB901379_02060</name>
</gene>
<keyword evidence="5" id="KW-1185">Reference proteome</keyword>
<reference evidence="5" key="1">
    <citation type="submission" date="2018-02" db="EMBL/GenBank/DDBJ databases">
        <authorList>
            <person name="Seth-Smith MB H."/>
            <person name="Seth-Smith H."/>
        </authorList>
    </citation>
    <scope>NUCLEOTIDE SEQUENCE [LARGE SCALE GENOMIC DNA]</scope>
</reference>
<evidence type="ECO:0000256" key="1">
    <source>
        <dbReference type="ARBA" id="ARBA00010515"/>
    </source>
</evidence>
<dbReference type="AlphaFoldDB" id="A0A3S4BDW8"/>
<evidence type="ECO:0000259" key="3">
    <source>
        <dbReference type="Pfam" id="PF20434"/>
    </source>
</evidence>
<dbReference type="Gene3D" id="3.40.50.1820">
    <property type="entry name" value="alpha/beta hydrolase"/>
    <property type="match status" value="1"/>
</dbReference>
<dbReference type="KEGG" id="mbai:MB901379_02060"/>
<dbReference type="InterPro" id="IPR029058">
    <property type="entry name" value="AB_hydrolase_fold"/>
</dbReference>
<protein>
    <submittedName>
        <fullName evidence="4">Carboxylesterase NlhH</fullName>
        <ecNumber evidence="4">3.1.1.1</ecNumber>
    </submittedName>
</protein>
<evidence type="ECO:0000313" key="5">
    <source>
        <dbReference type="Proteomes" id="UP000269998"/>
    </source>
</evidence>
<proteinExistence type="inferred from homology"/>
<dbReference type="InterPro" id="IPR050300">
    <property type="entry name" value="GDXG_lipolytic_enzyme"/>
</dbReference>
<evidence type="ECO:0000313" key="4">
    <source>
        <dbReference type="EMBL" id="VDM88498.1"/>
    </source>
</evidence>
<dbReference type="Proteomes" id="UP000269998">
    <property type="component" value="Chromosome"/>
</dbReference>
<comment type="similarity">
    <text evidence="1">Belongs to the 'GDXG' lipolytic enzyme family.</text>
</comment>
<keyword evidence="2 4" id="KW-0378">Hydrolase</keyword>
<dbReference type="EMBL" id="LR130759">
    <property type="protein sequence ID" value="VDM88498.1"/>
    <property type="molecule type" value="Genomic_DNA"/>
</dbReference>
<sequence precursor="true">MKAQRLLRLARRPRPLTRATLEFTNAANGLRPITRNPYAAPAVFWFGWPTSEVPGIYLTASLVDAVRRGRRGDFAGPKGRTALALTVAAWAILGVIRHRGITTPGPVLEAGLNEGLGPDYAQELAALPTEPTKRGRRNLPLRTTVARRRYVAKSNIVAYGPHRRANLADIWRRRDLPRDGKAPVLVQVPGGAWVLGWRRPQAYPLMSHLVSRGWVCVSLNYRVSPLHTWPAHIVDVKRALAWVKENIAAYGGDPDFVAISGGSAGGHLSALAALTPNEPRFQPGFEDADTSVVAAVPIYGRYDWYSTDADGRPEFVELLERFVVKQKFSTHRQIFLEASPIHHVHADAPPFFVLHGRDDSLIPVIEAQEFVDELRAVSKSPVAYAELPNAQHAFDIFGSARAHQASEAVARFLSWVYVTKSREAER</sequence>
<accession>A0A3S4BDW8</accession>
<evidence type="ECO:0000256" key="2">
    <source>
        <dbReference type="ARBA" id="ARBA00022801"/>
    </source>
</evidence>
<dbReference type="EC" id="3.1.1.1" evidence="4"/>
<dbReference type="GO" id="GO:0106435">
    <property type="term" value="F:carboxylesterase activity"/>
    <property type="evidence" value="ECO:0007669"/>
    <property type="project" value="UniProtKB-EC"/>
</dbReference>
<dbReference type="PANTHER" id="PTHR48081">
    <property type="entry name" value="AB HYDROLASE SUPERFAMILY PROTEIN C4A8.06C"/>
    <property type="match status" value="1"/>
</dbReference>
<organism evidence="4 5">
    <name type="scientific">Mycobacterium basiliense</name>
    <dbReference type="NCBI Taxonomy" id="2094119"/>
    <lineage>
        <taxon>Bacteria</taxon>
        <taxon>Bacillati</taxon>
        <taxon>Actinomycetota</taxon>
        <taxon>Actinomycetes</taxon>
        <taxon>Mycobacteriales</taxon>
        <taxon>Mycobacteriaceae</taxon>
        <taxon>Mycobacterium</taxon>
    </lineage>
</organism>
<dbReference type="PANTHER" id="PTHR48081:SF33">
    <property type="entry name" value="KYNURENINE FORMAMIDASE"/>
    <property type="match status" value="1"/>
</dbReference>